<keyword evidence="2" id="KW-0472">Membrane</keyword>
<keyword evidence="2" id="KW-0812">Transmembrane</keyword>
<name>A0AAD6YQ39_9AGAR</name>
<dbReference type="EMBL" id="JARJCW010000004">
    <property type="protein sequence ID" value="KAJ7225951.1"/>
    <property type="molecule type" value="Genomic_DNA"/>
</dbReference>
<feature type="region of interest" description="Disordered" evidence="1">
    <location>
        <begin position="165"/>
        <end position="210"/>
    </location>
</feature>
<keyword evidence="4" id="KW-1185">Reference proteome</keyword>
<evidence type="ECO:0000256" key="2">
    <source>
        <dbReference type="SAM" id="Phobius"/>
    </source>
</evidence>
<feature type="compositionally biased region" description="Basic and acidic residues" evidence="1">
    <location>
        <begin position="195"/>
        <end position="207"/>
    </location>
</feature>
<proteinExistence type="predicted"/>
<feature type="compositionally biased region" description="Basic and acidic residues" evidence="1">
    <location>
        <begin position="165"/>
        <end position="180"/>
    </location>
</feature>
<sequence length="222" mass="24942">MSPRASDTPRALFLPAARLPKRSPSFSTEVRRIATIPALLQRIRTGHAAVESLPARPDLVFPCLLPPLRQYFDMTLRFVLLSVYVGFAVGFPVASQDNLTPHALLTNGQVFISGHLIHPAPSAVHAARGPRATIFNHVQDNGRRQLKSSTPQSASLIFAHDQWEDRAEQQASERHPRPRDDNDDENVIFAAEQWDPERREELDRRNDISAGPVFFAKGQWDE</sequence>
<evidence type="ECO:0000313" key="4">
    <source>
        <dbReference type="Proteomes" id="UP001219525"/>
    </source>
</evidence>
<evidence type="ECO:0000313" key="3">
    <source>
        <dbReference type="EMBL" id="KAJ7225951.1"/>
    </source>
</evidence>
<feature type="transmembrane region" description="Helical" evidence="2">
    <location>
        <begin position="74"/>
        <end position="94"/>
    </location>
</feature>
<comment type="caution">
    <text evidence="3">The sequence shown here is derived from an EMBL/GenBank/DDBJ whole genome shotgun (WGS) entry which is preliminary data.</text>
</comment>
<protein>
    <submittedName>
        <fullName evidence="3">Uncharacterized protein</fullName>
    </submittedName>
</protein>
<evidence type="ECO:0000256" key="1">
    <source>
        <dbReference type="SAM" id="MobiDB-lite"/>
    </source>
</evidence>
<organism evidence="3 4">
    <name type="scientific">Mycena pura</name>
    <dbReference type="NCBI Taxonomy" id="153505"/>
    <lineage>
        <taxon>Eukaryota</taxon>
        <taxon>Fungi</taxon>
        <taxon>Dikarya</taxon>
        <taxon>Basidiomycota</taxon>
        <taxon>Agaricomycotina</taxon>
        <taxon>Agaricomycetes</taxon>
        <taxon>Agaricomycetidae</taxon>
        <taxon>Agaricales</taxon>
        <taxon>Marasmiineae</taxon>
        <taxon>Mycenaceae</taxon>
        <taxon>Mycena</taxon>
    </lineage>
</organism>
<dbReference type="AlphaFoldDB" id="A0AAD6YQ39"/>
<keyword evidence="2" id="KW-1133">Transmembrane helix</keyword>
<dbReference type="Proteomes" id="UP001219525">
    <property type="component" value="Unassembled WGS sequence"/>
</dbReference>
<accession>A0AAD6YQ39</accession>
<gene>
    <name evidence="3" type="ORF">GGX14DRAFT_423131</name>
</gene>
<reference evidence="3" key="1">
    <citation type="submission" date="2023-03" db="EMBL/GenBank/DDBJ databases">
        <title>Massive genome expansion in bonnet fungi (Mycena s.s.) driven by repeated elements and novel gene families across ecological guilds.</title>
        <authorList>
            <consortium name="Lawrence Berkeley National Laboratory"/>
            <person name="Harder C.B."/>
            <person name="Miyauchi S."/>
            <person name="Viragh M."/>
            <person name="Kuo A."/>
            <person name="Thoen E."/>
            <person name="Andreopoulos B."/>
            <person name="Lu D."/>
            <person name="Skrede I."/>
            <person name="Drula E."/>
            <person name="Henrissat B."/>
            <person name="Morin E."/>
            <person name="Kohler A."/>
            <person name="Barry K."/>
            <person name="LaButti K."/>
            <person name="Morin E."/>
            <person name="Salamov A."/>
            <person name="Lipzen A."/>
            <person name="Mereny Z."/>
            <person name="Hegedus B."/>
            <person name="Baldrian P."/>
            <person name="Stursova M."/>
            <person name="Weitz H."/>
            <person name="Taylor A."/>
            <person name="Grigoriev I.V."/>
            <person name="Nagy L.G."/>
            <person name="Martin F."/>
            <person name="Kauserud H."/>
        </authorList>
    </citation>
    <scope>NUCLEOTIDE SEQUENCE</scope>
    <source>
        <strain evidence="3">9144</strain>
    </source>
</reference>